<comment type="caution">
    <text evidence="1">The sequence shown here is derived from an EMBL/GenBank/DDBJ whole genome shotgun (WGS) entry which is preliminary data.</text>
</comment>
<evidence type="ECO:0000313" key="2">
    <source>
        <dbReference type="Proteomes" id="UP000606974"/>
    </source>
</evidence>
<keyword evidence="2" id="KW-1185">Reference proteome</keyword>
<dbReference type="EMBL" id="JAACFV010000029">
    <property type="protein sequence ID" value="KAF7510564.1"/>
    <property type="molecule type" value="Genomic_DNA"/>
</dbReference>
<accession>A0A8H7E4U9</accession>
<evidence type="ECO:0000313" key="1">
    <source>
        <dbReference type="EMBL" id="KAF7510564.1"/>
    </source>
</evidence>
<gene>
    <name evidence="1" type="ORF">GJ744_006410</name>
</gene>
<dbReference type="OrthoDB" id="5389781at2759"/>
<name>A0A8H7E4U9_9EURO</name>
<dbReference type="AlphaFoldDB" id="A0A8H7E4U9"/>
<reference evidence="1" key="1">
    <citation type="submission" date="2020-02" db="EMBL/GenBank/DDBJ databases">
        <authorList>
            <person name="Palmer J.M."/>
        </authorList>
    </citation>
    <scope>NUCLEOTIDE SEQUENCE</scope>
    <source>
        <strain evidence="1">EPUS1.4</strain>
        <tissue evidence="1">Thallus</tissue>
    </source>
</reference>
<protein>
    <submittedName>
        <fullName evidence="1">Uncharacterized protein</fullName>
    </submittedName>
</protein>
<organism evidence="1 2">
    <name type="scientific">Endocarpon pusillum</name>
    <dbReference type="NCBI Taxonomy" id="364733"/>
    <lineage>
        <taxon>Eukaryota</taxon>
        <taxon>Fungi</taxon>
        <taxon>Dikarya</taxon>
        <taxon>Ascomycota</taxon>
        <taxon>Pezizomycotina</taxon>
        <taxon>Eurotiomycetes</taxon>
        <taxon>Chaetothyriomycetidae</taxon>
        <taxon>Verrucariales</taxon>
        <taxon>Verrucariaceae</taxon>
        <taxon>Endocarpon</taxon>
    </lineage>
</organism>
<dbReference type="Proteomes" id="UP000606974">
    <property type="component" value="Unassembled WGS sequence"/>
</dbReference>
<sequence>MEEDAVEIPLSEAGRLLAEFRAEGDQRREVRAKEAGFSSWDEHNKYLIEESHRVDQEYEMQLDEKCALLGKTREQLYEADPQRFIPDDGGLPQCDCDDHLIPFFCPKSLVEYRSMDQSDWLRCLDDNKNA</sequence>
<proteinExistence type="predicted"/>